<keyword evidence="3" id="KW-0418">Kinase</keyword>
<protein>
    <submittedName>
        <fullName evidence="3">Histidine kinase, HAMP region: chemotaxis sensory transducer</fullName>
    </submittedName>
</protein>
<reference evidence="3 4" key="1">
    <citation type="submission" date="2018-08" db="EMBL/GenBank/DDBJ databases">
        <title>Recombination of ecologically and evolutionarily significant loci maintains genetic cohesion in the Pseudomonas syringae species complex.</title>
        <authorList>
            <person name="Dillon M."/>
            <person name="Thakur S."/>
            <person name="Almeida R.N.D."/>
            <person name="Weir B.S."/>
            <person name="Guttman D.S."/>
        </authorList>
    </citation>
    <scope>NUCLEOTIDE SEQUENCE [LARGE SCALE GENOMIC DNA]</scope>
    <source>
        <strain evidence="3 4">ICMP 4996</strain>
    </source>
</reference>
<dbReference type="EMBL" id="RBSD01000162">
    <property type="protein sequence ID" value="RMR83128.1"/>
    <property type="molecule type" value="Genomic_DNA"/>
</dbReference>
<evidence type="ECO:0000313" key="4">
    <source>
        <dbReference type="Proteomes" id="UP000268004"/>
    </source>
</evidence>
<dbReference type="PANTHER" id="PTHR32089">
    <property type="entry name" value="METHYL-ACCEPTING CHEMOTAXIS PROTEIN MCPB"/>
    <property type="match status" value="1"/>
</dbReference>
<comment type="similarity">
    <text evidence="2">Belongs to the methyl-accepting chemotaxis (MCP) protein family.</text>
</comment>
<keyword evidence="3" id="KW-0808">Transferase</keyword>
<dbReference type="GO" id="GO:0016301">
    <property type="term" value="F:kinase activity"/>
    <property type="evidence" value="ECO:0007669"/>
    <property type="project" value="UniProtKB-KW"/>
</dbReference>
<dbReference type="AlphaFoldDB" id="A0A3M4Y2Z2"/>
<proteinExistence type="inferred from homology"/>
<dbReference type="SUPFAM" id="SSF58104">
    <property type="entry name" value="Methyl-accepting chemotaxis protein (MCP) signaling domain"/>
    <property type="match status" value="1"/>
</dbReference>
<dbReference type="PANTHER" id="PTHR32089:SF120">
    <property type="entry name" value="METHYL-ACCEPTING CHEMOTAXIS PROTEIN TLPQ"/>
    <property type="match status" value="1"/>
</dbReference>
<dbReference type="GO" id="GO:0006935">
    <property type="term" value="P:chemotaxis"/>
    <property type="evidence" value="ECO:0007669"/>
    <property type="project" value="UniProtKB-KW"/>
</dbReference>
<evidence type="ECO:0000256" key="2">
    <source>
        <dbReference type="ARBA" id="ARBA00029447"/>
    </source>
</evidence>
<sequence length="76" mass="8281">MQSITASVHEIEVMNEQIAVATEQQTNVGEEIGRGVTNVRDISDQTASASEETATSSVELARVSARLQEMTNRFKV</sequence>
<gene>
    <name evidence="3" type="ORF">ALP78_04368</name>
</gene>
<evidence type="ECO:0000256" key="1">
    <source>
        <dbReference type="ARBA" id="ARBA00022500"/>
    </source>
</evidence>
<organism evidence="3 4">
    <name type="scientific">Pseudomonas coronafaciens pv. striafaciens</name>
    <dbReference type="NCBI Taxonomy" id="235276"/>
    <lineage>
        <taxon>Bacteria</taxon>
        <taxon>Pseudomonadati</taxon>
        <taxon>Pseudomonadota</taxon>
        <taxon>Gammaproteobacteria</taxon>
        <taxon>Pseudomonadales</taxon>
        <taxon>Pseudomonadaceae</taxon>
        <taxon>Pseudomonas</taxon>
        <taxon>Pseudomonas coronafaciens</taxon>
    </lineage>
</organism>
<keyword evidence="1" id="KW-0145">Chemotaxis</keyword>
<name>A0A3M4Y2Z2_9PSED</name>
<dbReference type="Proteomes" id="UP000268004">
    <property type="component" value="Unassembled WGS sequence"/>
</dbReference>
<evidence type="ECO:0000313" key="3">
    <source>
        <dbReference type="EMBL" id="RMR83128.1"/>
    </source>
</evidence>
<accession>A0A3M4Y2Z2</accession>
<comment type="caution">
    <text evidence="3">The sequence shown here is derived from an EMBL/GenBank/DDBJ whole genome shotgun (WGS) entry which is preliminary data.</text>
</comment>
<dbReference type="Gene3D" id="1.10.287.950">
    <property type="entry name" value="Methyl-accepting chemotaxis protein"/>
    <property type="match status" value="1"/>
</dbReference>